<dbReference type="Proteomes" id="UP000008130">
    <property type="component" value="Chromosome"/>
</dbReference>
<evidence type="ECO:0000256" key="1">
    <source>
        <dbReference type="SAM" id="MobiDB-lite"/>
    </source>
</evidence>
<gene>
    <name evidence="2" type="ordered locus">SL003B_4094</name>
</gene>
<dbReference type="STRING" id="991905.SL003B_4094"/>
<dbReference type="AlphaFoldDB" id="F2J6M8"/>
<keyword evidence="3" id="KW-1185">Reference proteome</keyword>
<accession>F2J6M8</accession>
<feature type="region of interest" description="Disordered" evidence="1">
    <location>
        <begin position="1"/>
        <end position="51"/>
    </location>
</feature>
<dbReference type="HOGENOM" id="CLU_2397113_0_0_5"/>
<feature type="compositionally biased region" description="Basic residues" evidence="1">
    <location>
        <begin position="9"/>
        <end position="28"/>
    </location>
</feature>
<protein>
    <submittedName>
        <fullName evidence="2">Uncharacterized protein</fullName>
    </submittedName>
</protein>
<proteinExistence type="predicted"/>
<dbReference type="EMBL" id="CP002568">
    <property type="protein sequence ID" value="ADZ72511.1"/>
    <property type="molecule type" value="Genomic_DNA"/>
</dbReference>
<evidence type="ECO:0000313" key="3">
    <source>
        <dbReference type="Proteomes" id="UP000008130"/>
    </source>
</evidence>
<feature type="region of interest" description="Disordered" evidence="1">
    <location>
        <begin position="72"/>
        <end position="93"/>
    </location>
</feature>
<evidence type="ECO:0000313" key="2">
    <source>
        <dbReference type="EMBL" id="ADZ72511.1"/>
    </source>
</evidence>
<reference evidence="2 3" key="1">
    <citation type="journal article" date="2011" name="J. Bacteriol.">
        <title>Complete genome sequence of Polymorphum gilvum SL003B-26A1T, a crude oil-degrading bacterium from oil-polluted saline soil.</title>
        <authorList>
            <person name="Li S.G."/>
            <person name="Tang Y.Q."/>
            <person name="Nie Y."/>
            <person name="Cai M."/>
            <person name="Wu X.L."/>
        </authorList>
    </citation>
    <scope>NUCLEOTIDE SEQUENCE [LARGE SCALE GENOMIC DNA]</scope>
    <source>
        <strain evidence="3">LMG 25793 / CGMCC 1.9160 / SL003B-26A1</strain>
    </source>
</reference>
<dbReference type="KEGG" id="pgv:SL003B_4094"/>
<organism evidence="2 3">
    <name type="scientific">Polymorphum gilvum (strain LMG 25793 / CGMCC 1.9160 / SL003B-26A1)</name>
    <dbReference type="NCBI Taxonomy" id="991905"/>
    <lineage>
        <taxon>Bacteria</taxon>
        <taxon>Pseudomonadati</taxon>
        <taxon>Pseudomonadota</taxon>
        <taxon>Alphaproteobacteria</taxon>
        <taxon>Rhodobacterales</taxon>
        <taxon>Paracoccaceae</taxon>
        <taxon>Polymorphum</taxon>
    </lineage>
</organism>
<feature type="compositionally biased region" description="Low complexity" evidence="1">
    <location>
        <begin position="79"/>
        <end position="93"/>
    </location>
</feature>
<name>F2J6M8_POLGS</name>
<sequence length="93" mass="10482">MRQGAARQQAHRRRRNHAAHRQAHRRQNIHLVPPFTGSSGHHHSGSALPQRRDRIIPDIADIKSMLFFLPAPPRRARNRPGQAARGGAAAWPD</sequence>